<dbReference type="Gene3D" id="3.40.250.10">
    <property type="entry name" value="Rhodanese-like domain"/>
    <property type="match status" value="2"/>
</dbReference>
<dbReference type="RefSeq" id="WP_236332712.1">
    <property type="nucleotide sequence ID" value="NZ_JAKIJS010000001.1"/>
</dbReference>
<dbReference type="InterPro" id="IPR036873">
    <property type="entry name" value="Rhodanese-like_dom_sf"/>
</dbReference>
<accession>A0ABS9GWU9</accession>
<dbReference type="CDD" id="cd01448">
    <property type="entry name" value="TST_Repeat_1"/>
    <property type="match status" value="1"/>
</dbReference>
<dbReference type="SMART" id="SM00450">
    <property type="entry name" value="RHOD"/>
    <property type="match status" value="2"/>
</dbReference>
<feature type="domain" description="Rhodanese" evidence="3">
    <location>
        <begin position="15"/>
        <end position="134"/>
    </location>
</feature>
<proteinExistence type="predicted"/>
<name>A0ABS9GWU9_9BACL</name>
<dbReference type="Pfam" id="PF00581">
    <property type="entry name" value="Rhodanese"/>
    <property type="match status" value="2"/>
</dbReference>
<evidence type="ECO:0000259" key="3">
    <source>
        <dbReference type="PROSITE" id="PS50206"/>
    </source>
</evidence>
<gene>
    <name evidence="4" type="ORF">L2716_05920</name>
</gene>
<evidence type="ECO:0000256" key="1">
    <source>
        <dbReference type="ARBA" id="ARBA00022679"/>
    </source>
</evidence>
<evidence type="ECO:0000313" key="4">
    <source>
        <dbReference type="EMBL" id="MCF6137263.1"/>
    </source>
</evidence>
<evidence type="ECO:0000256" key="2">
    <source>
        <dbReference type="ARBA" id="ARBA00022737"/>
    </source>
</evidence>
<dbReference type="InterPro" id="IPR045078">
    <property type="entry name" value="TST/MPST-like"/>
</dbReference>
<keyword evidence="1" id="KW-0808">Transferase</keyword>
<sequence length="278" mass="31990">MKNIVSVDWLYNKLDDEQVVPVDCRFYLQNKDQGQEEYHDAHIPGARYADLEKNLSGPVRDHGGRHPLPDLDQFVKFLESIGIDHTKTIVAYDAQNTAMASRFWWMLKYLGHEKVYVLDGGFQAWEKKNYPLTEKLTDVEKVTFTPKVRKEMVADLKEVQEGTVKGQVTLIDARDEPRYLGQSEPIDPKPGHIPSAINRFFMENIDQGKWKSPDELKQRFNGQMDQQVINYCGSGVTACVNILALDEIGKTSKLYVGSWSDWSSYEDHEIETKQEETQ</sequence>
<feature type="domain" description="Rhodanese" evidence="3">
    <location>
        <begin position="164"/>
        <end position="271"/>
    </location>
</feature>
<comment type="caution">
    <text evidence="4">The sequence shown here is derived from an EMBL/GenBank/DDBJ whole genome shotgun (WGS) entry which is preliminary data.</text>
</comment>
<evidence type="ECO:0000313" key="5">
    <source>
        <dbReference type="Proteomes" id="UP001649381"/>
    </source>
</evidence>
<dbReference type="PANTHER" id="PTHR11364">
    <property type="entry name" value="THIOSULFATE SULFERTANSFERASE"/>
    <property type="match status" value="1"/>
</dbReference>
<dbReference type="PANTHER" id="PTHR11364:SF27">
    <property type="entry name" value="SULFURTRANSFERASE"/>
    <property type="match status" value="1"/>
</dbReference>
<keyword evidence="5" id="KW-1185">Reference proteome</keyword>
<keyword evidence="2" id="KW-0677">Repeat</keyword>
<organism evidence="4 5">
    <name type="scientific">Pseudalkalibacillus berkeleyi</name>
    <dbReference type="NCBI Taxonomy" id="1069813"/>
    <lineage>
        <taxon>Bacteria</taxon>
        <taxon>Bacillati</taxon>
        <taxon>Bacillota</taxon>
        <taxon>Bacilli</taxon>
        <taxon>Bacillales</taxon>
        <taxon>Fictibacillaceae</taxon>
        <taxon>Pseudalkalibacillus</taxon>
    </lineage>
</organism>
<protein>
    <submittedName>
        <fullName evidence="4">Sulfurtransferase</fullName>
    </submittedName>
</protein>
<dbReference type="PROSITE" id="PS50206">
    <property type="entry name" value="RHODANESE_3"/>
    <property type="match status" value="2"/>
</dbReference>
<dbReference type="InterPro" id="IPR001763">
    <property type="entry name" value="Rhodanese-like_dom"/>
</dbReference>
<dbReference type="EMBL" id="JAKIJS010000001">
    <property type="protein sequence ID" value="MCF6137263.1"/>
    <property type="molecule type" value="Genomic_DNA"/>
</dbReference>
<reference evidence="4 5" key="1">
    <citation type="submission" date="2022-01" db="EMBL/GenBank/DDBJ databases">
        <title>Alkalihalobacillus sp. EGI L200015, a novel bacterium isolated from a salt lake sediment.</title>
        <authorList>
            <person name="Gao L."/>
            <person name="Fang B.-Z."/>
            <person name="Li W.-J."/>
        </authorList>
    </citation>
    <scope>NUCLEOTIDE SEQUENCE [LARGE SCALE GENOMIC DNA]</scope>
    <source>
        <strain evidence="4 5">KCTC 12718</strain>
    </source>
</reference>
<dbReference type="SUPFAM" id="SSF52821">
    <property type="entry name" value="Rhodanese/Cell cycle control phosphatase"/>
    <property type="match status" value="2"/>
</dbReference>
<dbReference type="CDD" id="cd01449">
    <property type="entry name" value="TST_Repeat_2"/>
    <property type="match status" value="1"/>
</dbReference>
<dbReference type="Proteomes" id="UP001649381">
    <property type="component" value="Unassembled WGS sequence"/>
</dbReference>